<dbReference type="PROSITE" id="PS51257">
    <property type="entry name" value="PROKAR_LIPOPROTEIN"/>
    <property type="match status" value="1"/>
</dbReference>
<dbReference type="EMBL" id="JEOB01000004">
    <property type="protein sequence ID" value="EXM38217.1"/>
    <property type="molecule type" value="Genomic_DNA"/>
</dbReference>
<evidence type="ECO:0000313" key="4">
    <source>
        <dbReference type="EMBL" id="EXM39751.1"/>
    </source>
</evidence>
<feature type="signal peptide" evidence="2">
    <location>
        <begin position="1"/>
        <end position="22"/>
    </location>
</feature>
<dbReference type="AlphaFoldDB" id="A0A011VWW6"/>
<sequence length="126" mass="13661">MKRYLAVTICALSAAAAITACSAGERNDSEYKTGKYEESSTVTTTRPAVTSKAETSRKDEVSSRREESSSRRDEESSLRDNDISRDDSGDVMSRIGEGIDDILEGGNDVIDDTIDTGRDVADDIID</sequence>
<feature type="compositionally biased region" description="Basic and acidic residues" evidence="1">
    <location>
        <begin position="115"/>
        <end position="126"/>
    </location>
</feature>
<comment type="caution">
    <text evidence="4">The sequence shown here is derived from an EMBL/GenBank/DDBJ whole genome shotgun (WGS) entry which is preliminary data.</text>
</comment>
<keyword evidence="2" id="KW-0732">Signal</keyword>
<evidence type="ECO:0000256" key="2">
    <source>
        <dbReference type="SAM" id="SignalP"/>
    </source>
</evidence>
<name>A0A011VWW6_RUMAL</name>
<organism evidence="4 5">
    <name type="scientific">Ruminococcus albus SY3</name>
    <dbReference type="NCBI Taxonomy" id="1341156"/>
    <lineage>
        <taxon>Bacteria</taxon>
        <taxon>Bacillati</taxon>
        <taxon>Bacillota</taxon>
        <taxon>Clostridia</taxon>
        <taxon>Eubacteriales</taxon>
        <taxon>Oscillospiraceae</taxon>
        <taxon>Ruminococcus</taxon>
    </lineage>
</organism>
<evidence type="ECO:0000256" key="1">
    <source>
        <dbReference type="SAM" id="MobiDB-lite"/>
    </source>
</evidence>
<dbReference type="OrthoDB" id="9968926at2"/>
<feature type="compositionally biased region" description="Acidic residues" evidence="1">
    <location>
        <begin position="98"/>
        <end position="114"/>
    </location>
</feature>
<protein>
    <recommendedName>
        <fullName evidence="6">Lipoprotein</fullName>
    </recommendedName>
</protein>
<feature type="compositionally biased region" description="Basic and acidic residues" evidence="1">
    <location>
        <begin position="54"/>
        <end position="88"/>
    </location>
</feature>
<keyword evidence="5" id="KW-1185">Reference proteome</keyword>
<proteinExistence type="predicted"/>
<feature type="chain" id="PRO_5014213849" description="Lipoprotein" evidence="2">
    <location>
        <begin position="23"/>
        <end position="126"/>
    </location>
</feature>
<feature type="compositionally biased region" description="Polar residues" evidence="1">
    <location>
        <begin position="39"/>
        <end position="48"/>
    </location>
</feature>
<dbReference type="Proteomes" id="UP000021369">
    <property type="component" value="Unassembled WGS sequence"/>
</dbReference>
<dbReference type="PATRIC" id="fig|1341156.4.peg.3295"/>
<evidence type="ECO:0000313" key="3">
    <source>
        <dbReference type="EMBL" id="EXM38217.1"/>
    </source>
</evidence>
<accession>A0A011VWW6</accession>
<dbReference type="EMBL" id="JEOB01000002">
    <property type="protein sequence ID" value="EXM39751.1"/>
    <property type="molecule type" value="Genomic_DNA"/>
</dbReference>
<reference evidence="4 5" key="1">
    <citation type="submission" date="2013-06" db="EMBL/GenBank/DDBJ databases">
        <title>Rumen cellulosomics: divergent fiber-degrading strategies revealed by comparative genome-wide analysis of six Ruminococcal strains.</title>
        <authorList>
            <person name="Dassa B."/>
            <person name="Borovok I."/>
            <person name="Lamed R."/>
            <person name="Flint H."/>
            <person name="Yeoman C.J."/>
            <person name="White B."/>
            <person name="Bayer E.A."/>
        </authorList>
    </citation>
    <scope>NUCLEOTIDE SEQUENCE [LARGE SCALE GENOMIC DNA]</scope>
    <source>
        <strain evidence="4 5">SY3</strain>
    </source>
</reference>
<dbReference type="RefSeq" id="WP_024855947.1">
    <property type="nucleotide sequence ID" value="NZ_JEOB01000002.1"/>
</dbReference>
<evidence type="ECO:0008006" key="6">
    <source>
        <dbReference type="Google" id="ProtNLM"/>
    </source>
</evidence>
<evidence type="ECO:0000313" key="5">
    <source>
        <dbReference type="Proteomes" id="UP000021369"/>
    </source>
</evidence>
<feature type="compositionally biased region" description="Basic and acidic residues" evidence="1">
    <location>
        <begin position="25"/>
        <end position="38"/>
    </location>
</feature>
<gene>
    <name evidence="4" type="ORF">RASY3_08140</name>
    <name evidence="3" type="ORF">RASY3_18525</name>
</gene>
<feature type="region of interest" description="Disordered" evidence="1">
    <location>
        <begin position="22"/>
        <end position="126"/>
    </location>
</feature>